<dbReference type="InterPro" id="IPR013783">
    <property type="entry name" value="Ig-like_fold"/>
</dbReference>
<comment type="caution">
    <text evidence="1">The sequence shown here is derived from an EMBL/GenBank/DDBJ whole genome shotgun (WGS) entry which is preliminary data.</text>
</comment>
<accession>A0ABQ0JXV2</accession>
<evidence type="ECO:0000313" key="2">
    <source>
        <dbReference type="Proteomes" id="UP000032309"/>
    </source>
</evidence>
<name>A0ABQ0JXV2_9BACT</name>
<dbReference type="RefSeq" id="WP_052563577.1">
    <property type="nucleotide sequence ID" value="NZ_BAFN01000001.1"/>
</dbReference>
<evidence type="ECO:0008006" key="3">
    <source>
        <dbReference type="Google" id="ProtNLM"/>
    </source>
</evidence>
<dbReference type="SUPFAM" id="SSF49373">
    <property type="entry name" value="Invasin/intimin cell-adhesion fragments"/>
    <property type="match status" value="1"/>
</dbReference>
<dbReference type="EMBL" id="BAFN01000001">
    <property type="protein sequence ID" value="GAN33543.1"/>
    <property type="molecule type" value="Genomic_DNA"/>
</dbReference>
<dbReference type="Proteomes" id="UP000032309">
    <property type="component" value="Unassembled WGS sequence"/>
</dbReference>
<proteinExistence type="predicted"/>
<dbReference type="Gene3D" id="2.60.120.260">
    <property type="entry name" value="Galactose-binding domain-like"/>
    <property type="match status" value="1"/>
</dbReference>
<keyword evidence="2" id="KW-1185">Reference proteome</keyword>
<dbReference type="SUPFAM" id="SSF49785">
    <property type="entry name" value="Galactose-binding domain-like"/>
    <property type="match status" value="1"/>
</dbReference>
<dbReference type="InterPro" id="IPR008964">
    <property type="entry name" value="Invasin/intimin_cell_adhesion"/>
</dbReference>
<sequence length="255" mass="27830">MSVSFGSFILDVQNKGTATVKIFGNQGNPLSDIMVVAKNDKENIATVTPNKGLTNSNGQISFTINGISNGIAIITFTANTLSDTLPLTVVSNIAPCAMASSSGGGRNSFGPKMMNDGKEKDDCSYHWVKTRNEVGQKKNAWIRLDWNRAVTLTRMTIQTTDCNESCGEDSDDPFYIDPGRNLGNGLVQYLSADAMTWVTDDEFVKEIGDIEYSFTKPITTRAIRIRRISPSAGCKGQQSNPIVFEWKVYGTPSCK</sequence>
<organism evidence="1 2">
    <name type="scientific">Candidatus Brocadia sinica JPN1</name>
    <dbReference type="NCBI Taxonomy" id="1197129"/>
    <lineage>
        <taxon>Bacteria</taxon>
        <taxon>Pseudomonadati</taxon>
        <taxon>Planctomycetota</taxon>
        <taxon>Candidatus Brocadiia</taxon>
        <taxon>Candidatus Brocadiales</taxon>
        <taxon>Candidatus Brocadiaceae</taxon>
        <taxon>Candidatus Brocadia</taxon>
    </lineage>
</organism>
<dbReference type="Gene3D" id="2.60.40.10">
    <property type="entry name" value="Immunoglobulins"/>
    <property type="match status" value="1"/>
</dbReference>
<protein>
    <recommendedName>
        <fullName evidence="3">F5/8 type C domain-containing protein</fullName>
    </recommendedName>
</protein>
<dbReference type="InterPro" id="IPR008979">
    <property type="entry name" value="Galactose-bd-like_sf"/>
</dbReference>
<gene>
    <name evidence="1" type="ORF">BROSI_A2068</name>
</gene>
<reference evidence="2" key="1">
    <citation type="journal article" date="2015" name="Genome Announc.">
        <title>Draft Genome Sequence of an Anaerobic Ammonium-Oxidizing Bacterium, "Candidatus Brocadia sinica".</title>
        <authorList>
            <person name="Oshiki M."/>
            <person name="Shinyako-Hata K."/>
            <person name="Satoh H."/>
            <person name="Okabe S."/>
        </authorList>
    </citation>
    <scope>NUCLEOTIDE SEQUENCE [LARGE SCALE GENOMIC DNA]</scope>
    <source>
        <strain evidence="2">JPN1</strain>
    </source>
</reference>
<evidence type="ECO:0000313" key="1">
    <source>
        <dbReference type="EMBL" id="GAN33543.1"/>
    </source>
</evidence>